<reference evidence="3" key="1">
    <citation type="submission" date="2022-12" db="EMBL/GenBank/DDBJ databases">
        <title>Draft genome sequence of the thermophilic strain Brevibacillus thermoruber HT42, isolated from Los Humeros, Puebla, Mexico, with biotechnological potential.</title>
        <authorList>
            <person name="Lara Sanchez J."/>
            <person name="Solis Palacios R."/>
            <person name="Bustos Baena A.S."/>
            <person name="Ruz Baez A.E."/>
            <person name="Espinosa Luna G."/>
            <person name="Oliart Ros R.M."/>
        </authorList>
    </citation>
    <scope>NUCLEOTIDE SEQUENCE</scope>
    <source>
        <strain evidence="3">HT42</strain>
    </source>
</reference>
<proteinExistence type="predicted"/>
<feature type="domain" description="Protein kinase" evidence="2">
    <location>
        <begin position="27"/>
        <end position="269"/>
    </location>
</feature>
<dbReference type="PROSITE" id="PS50011">
    <property type="entry name" value="PROTEIN_KINASE_DOM"/>
    <property type="match status" value="1"/>
</dbReference>
<evidence type="ECO:0000259" key="2">
    <source>
        <dbReference type="PROSITE" id="PS50011"/>
    </source>
</evidence>
<comment type="caution">
    <text evidence="3">The sequence shown here is derived from an EMBL/GenBank/DDBJ whole genome shotgun (WGS) entry which is preliminary data.</text>
</comment>
<dbReference type="CDD" id="cd14014">
    <property type="entry name" value="STKc_PknB_like"/>
    <property type="match status" value="1"/>
</dbReference>
<gene>
    <name evidence="3" type="ORF">O3V59_02610</name>
</gene>
<keyword evidence="3" id="KW-0808">Transferase</keyword>
<dbReference type="SUPFAM" id="SSF56112">
    <property type="entry name" value="Protein kinase-like (PK-like)"/>
    <property type="match status" value="1"/>
</dbReference>
<dbReference type="PANTHER" id="PTHR24361">
    <property type="entry name" value="MITOGEN-ACTIVATED KINASE KINASE KINASE"/>
    <property type="match status" value="1"/>
</dbReference>
<dbReference type="PROSITE" id="PS00107">
    <property type="entry name" value="PROTEIN_KINASE_ATP"/>
    <property type="match status" value="1"/>
</dbReference>
<dbReference type="InterPro" id="IPR000719">
    <property type="entry name" value="Prot_kinase_dom"/>
</dbReference>
<dbReference type="RefSeq" id="WP_029099082.1">
    <property type="nucleotide sequence ID" value="NZ_JAPYYP010000002.1"/>
</dbReference>
<name>A0A9X3Z221_9BACL</name>
<dbReference type="Gene3D" id="1.10.510.10">
    <property type="entry name" value="Transferase(Phosphotransferase) domain 1"/>
    <property type="match status" value="1"/>
</dbReference>
<keyword evidence="3" id="KW-0418">Kinase</keyword>
<dbReference type="SMART" id="SM00219">
    <property type="entry name" value="TyrKc"/>
    <property type="match status" value="1"/>
</dbReference>
<feature type="binding site" evidence="1">
    <location>
        <position position="56"/>
    </location>
    <ligand>
        <name>ATP</name>
        <dbReference type="ChEBI" id="CHEBI:30616"/>
    </ligand>
</feature>
<dbReference type="GO" id="GO:0004713">
    <property type="term" value="F:protein tyrosine kinase activity"/>
    <property type="evidence" value="ECO:0007669"/>
    <property type="project" value="InterPro"/>
</dbReference>
<keyword evidence="4" id="KW-1185">Reference proteome</keyword>
<dbReference type="InterPro" id="IPR020635">
    <property type="entry name" value="Tyr_kinase_cat_dom"/>
</dbReference>
<keyword evidence="1" id="KW-0067">ATP-binding</keyword>
<dbReference type="InterPro" id="IPR017441">
    <property type="entry name" value="Protein_kinase_ATP_BS"/>
</dbReference>
<keyword evidence="1" id="KW-0547">Nucleotide-binding</keyword>
<evidence type="ECO:0000256" key="1">
    <source>
        <dbReference type="PROSITE-ProRule" id="PRU10141"/>
    </source>
</evidence>
<dbReference type="InterPro" id="IPR053235">
    <property type="entry name" value="Ser_Thr_kinase"/>
</dbReference>
<organism evidence="3 4">
    <name type="scientific">Brevibacillus thermoruber</name>
    <dbReference type="NCBI Taxonomy" id="33942"/>
    <lineage>
        <taxon>Bacteria</taxon>
        <taxon>Bacillati</taxon>
        <taxon>Bacillota</taxon>
        <taxon>Bacilli</taxon>
        <taxon>Bacillales</taxon>
        <taxon>Paenibacillaceae</taxon>
        <taxon>Brevibacillus</taxon>
    </lineage>
</organism>
<dbReference type="Pfam" id="PF00069">
    <property type="entry name" value="Pkinase"/>
    <property type="match status" value="1"/>
</dbReference>
<accession>A0A9X3Z221</accession>
<evidence type="ECO:0000313" key="3">
    <source>
        <dbReference type="EMBL" id="MDA5107238.1"/>
    </source>
</evidence>
<protein>
    <submittedName>
        <fullName evidence="3">Serine/threonine-protein kinase</fullName>
    </submittedName>
</protein>
<evidence type="ECO:0000313" key="4">
    <source>
        <dbReference type="Proteomes" id="UP001151071"/>
    </source>
</evidence>
<dbReference type="AlphaFoldDB" id="A0A9X3Z221"/>
<dbReference type="InterPro" id="IPR011009">
    <property type="entry name" value="Kinase-like_dom_sf"/>
</dbReference>
<dbReference type="EMBL" id="JAPYYP010000002">
    <property type="protein sequence ID" value="MDA5107238.1"/>
    <property type="molecule type" value="Genomic_DNA"/>
</dbReference>
<dbReference type="GO" id="GO:0005737">
    <property type="term" value="C:cytoplasm"/>
    <property type="evidence" value="ECO:0007669"/>
    <property type="project" value="TreeGrafter"/>
</dbReference>
<sequence length="278" mass="32200">MWKQLCAWWNRAVRDRPYKPGALVGGYRIEEVLGMGSYGIAYRAVHIPSGRVVVLKQVKPSLRRSPKGEAMQHYEQRVLAALSHPQMPRWLESFRHRNDSFLVMTYIAGPTLEDLLFEEGAALGELEAARLMRQVGELVAYLHERNVIHRDVRIPNVIWQEGRPHLIDFGLARFRGDPPTYIAHDLSDYPEEKQLKRQVEPASDLYALGHFFLFLLYSGYEADENQPERSWEEELSLSPEIRGMIRRLLQIDPAYGSVEEWLADLDAYLNAKKEQSNR</sequence>
<dbReference type="Proteomes" id="UP001151071">
    <property type="component" value="Unassembled WGS sequence"/>
</dbReference>
<dbReference type="GO" id="GO:0005524">
    <property type="term" value="F:ATP binding"/>
    <property type="evidence" value="ECO:0007669"/>
    <property type="project" value="UniProtKB-UniRule"/>
</dbReference>
<dbReference type="PANTHER" id="PTHR24361:SF678">
    <property type="entry name" value="SPORULATION-SPECIFIC PROTEIN 1"/>
    <property type="match status" value="1"/>
</dbReference>